<dbReference type="RefSeq" id="WP_051780737.1">
    <property type="nucleotide sequence ID" value="NZ_BCTH01000041.1"/>
</dbReference>
<evidence type="ECO:0000256" key="1">
    <source>
        <dbReference type="ARBA" id="ARBA00004127"/>
    </source>
</evidence>
<dbReference type="InterPro" id="IPR004688">
    <property type="entry name" value="Ni/Co_transpt"/>
</dbReference>
<reference evidence="9 10" key="1">
    <citation type="journal article" date="2015" name="Genome Announc.">
        <title>Genome Sequence of Mushroom Soft-Rot Pathogen Janthinobacterium agaricidamnosum.</title>
        <authorList>
            <person name="Graupner K."/>
            <person name="Lackner G."/>
            <person name="Hertweck C."/>
        </authorList>
    </citation>
    <scope>NUCLEOTIDE SEQUENCE [LARGE SCALE GENOMIC DNA]</scope>
    <source>
        <strain evidence="10">NBRC 102515 / DSM 9628</strain>
    </source>
</reference>
<evidence type="ECO:0000313" key="10">
    <source>
        <dbReference type="Proteomes" id="UP000027604"/>
    </source>
</evidence>
<dbReference type="InterPro" id="IPR011541">
    <property type="entry name" value="Ni/Co_transpt_high_affinity"/>
</dbReference>
<evidence type="ECO:0000256" key="5">
    <source>
        <dbReference type="ARBA" id="ARBA00022692"/>
    </source>
</evidence>
<organism evidence="9 10">
    <name type="scientific">Janthinobacterium agaricidamnosum NBRC 102515 = DSM 9628</name>
    <dbReference type="NCBI Taxonomy" id="1349767"/>
    <lineage>
        <taxon>Bacteria</taxon>
        <taxon>Pseudomonadati</taxon>
        <taxon>Pseudomonadota</taxon>
        <taxon>Betaproteobacteria</taxon>
        <taxon>Burkholderiales</taxon>
        <taxon>Oxalobacteraceae</taxon>
        <taxon>Janthinobacterium</taxon>
    </lineage>
</organism>
<proteinExistence type="inferred from homology"/>
<evidence type="ECO:0000256" key="6">
    <source>
        <dbReference type="ARBA" id="ARBA00022989"/>
    </source>
</evidence>
<keyword evidence="10" id="KW-1185">Reference proteome</keyword>
<name>W0V331_9BURK</name>
<dbReference type="PANTHER" id="PTHR31611">
    <property type="entry name" value="HIGH-AFFINITY NICKEL TRANSPORT PROTEIN NIC1"/>
    <property type="match status" value="1"/>
</dbReference>
<comment type="subcellular location">
    <subcellularLocation>
        <location evidence="8">Cell membrane</location>
        <topology evidence="8">Multi-pass membrane protein</topology>
    </subcellularLocation>
    <subcellularLocation>
        <location evidence="1">Endomembrane system</location>
        <topology evidence="1">Multi-pass membrane protein</topology>
    </subcellularLocation>
</comment>
<dbReference type="eggNOG" id="COG3376">
    <property type="taxonomic scope" value="Bacteria"/>
</dbReference>
<dbReference type="HOGENOM" id="CLU_090283_0_0_4"/>
<feature type="transmembrane region" description="Helical" evidence="8">
    <location>
        <begin position="206"/>
        <end position="223"/>
    </location>
</feature>
<dbReference type="PATRIC" id="fig|1349767.4.peg.4342"/>
<keyword evidence="3 8" id="KW-0813">Transport</keyword>
<dbReference type="OrthoDB" id="9776706at2"/>
<dbReference type="STRING" id="1349767.GJA_2613"/>
<sequence length="265" mass="28392">MSLSTSIPSLALIFVLGMRHGLEPDHLAAVDGLTLRTMQTRPRWAPWMGGLFALGHGMVVLAIISIAALVSEEFKPPPLMFTWLEWVPVALLLLIGLMNARALLRPAGYPLAGVRSAMLPSWLRAGAGPLAGIAVGILFALVVDTAVQAAAWGYAAVSLGGIWPALLIGLTFTVGMGSTELLDGWVTARVMRTGRQDVITAFRRRLGWPIVGMCLCVALYMMATRLHLVALMPEAWLTGLGGLMLAGMIWLYGYTLYGVRQGALA</sequence>
<dbReference type="EMBL" id="HG322949">
    <property type="protein sequence ID" value="CDG83244.1"/>
    <property type="molecule type" value="Genomic_DNA"/>
</dbReference>
<evidence type="ECO:0000256" key="2">
    <source>
        <dbReference type="ARBA" id="ARBA00010892"/>
    </source>
</evidence>
<feature type="transmembrane region" description="Helical" evidence="8">
    <location>
        <begin position="45"/>
        <end position="71"/>
    </location>
</feature>
<feature type="transmembrane region" description="Helical" evidence="8">
    <location>
        <begin position="122"/>
        <end position="143"/>
    </location>
</feature>
<keyword evidence="5 8" id="KW-0812">Transmembrane</keyword>
<keyword evidence="4" id="KW-0533">Nickel</keyword>
<dbReference type="KEGG" id="jag:GJA_2613"/>
<feature type="transmembrane region" description="Helical" evidence="8">
    <location>
        <begin position="83"/>
        <end position="102"/>
    </location>
</feature>
<evidence type="ECO:0000256" key="8">
    <source>
        <dbReference type="RuleBase" id="RU362101"/>
    </source>
</evidence>
<evidence type="ECO:0000256" key="4">
    <source>
        <dbReference type="ARBA" id="ARBA00022596"/>
    </source>
</evidence>
<protein>
    <recommendedName>
        <fullName evidence="8">Nickel/cobalt efflux system</fullName>
    </recommendedName>
</protein>
<accession>W0V331</accession>
<evidence type="ECO:0000256" key="3">
    <source>
        <dbReference type="ARBA" id="ARBA00022448"/>
    </source>
</evidence>
<keyword evidence="6 8" id="KW-1133">Transmembrane helix</keyword>
<dbReference type="Pfam" id="PF03824">
    <property type="entry name" value="NicO"/>
    <property type="match status" value="1"/>
</dbReference>
<gene>
    <name evidence="9" type="ORF">GJA_2613</name>
</gene>
<dbReference type="GO" id="GO:0015099">
    <property type="term" value="F:nickel cation transmembrane transporter activity"/>
    <property type="evidence" value="ECO:0007669"/>
    <property type="project" value="UniProtKB-UniRule"/>
</dbReference>
<keyword evidence="7 8" id="KW-0472">Membrane</keyword>
<evidence type="ECO:0000256" key="7">
    <source>
        <dbReference type="ARBA" id="ARBA00023136"/>
    </source>
</evidence>
<dbReference type="GO" id="GO:0005886">
    <property type="term" value="C:plasma membrane"/>
    <property type="evidence" value="ECO:0007669"/>
    <property type="project" value="UniProtKB-SubCell"/>
</dbReference>
<evidence type="ECO:0000313" key="9">
    <source>
        <dbReference type="EMBL" id="CDG83244.1"/>
    </source>
</evidence>
<dbReference type="PANTHER" id="PTHR31611:SF0">
    <property type="entry name" value="HIGH-AFFINITY NICKEL TRANSPORT PROTEIN NIC1"/>
    <property type="match status" value="1"/>
</dbReference>
<comment type="similarity">
    <text evidence="2 8">Belongs to the NiCoT transporter (TC 2.A.52) family.</text>
</comment>
<dbReference type="Proteomes" id="UP000027604">
    <property type="component" value="Chromosome I"/>
</dbReference>
<feature type="transmembrane region" description="Helical" evidence="8">
    <location>
        <begin position="235"/>
        <end position="257"/>
    </location>
</feature>
<dbReference type="AlphaFoldDB" id="W0V331"/>
<dbReference type="GO" id="GO:0012505">
    <property type="term" value="C:endomembrane system"/>
    <property type="evidence" value="ECO:0007669"/>
    <property type="project" value="UniProtKB-SubCell"/>
</dbReference>